<evidence type="ECO:0000313" key="1">
    <source>
        <dbReference type="EMBL" id="QXJ30050.1"/>
    </source>
</evidence>
<dbReference type="OrthoDB" id="39665at2157"/>
<reference evidence="1" key="1">
    <citation type="journal article" date="2021" name="Environ. Microbiol.">
        <title>New insights into the diversity and evolution of the archaeal mobilome from three complete genomes of Saccharolobus shibatae.</title>
        <authorList>
            <person name="Medvedeva S."/>
            <person name="Brandt D."/>
            <person name="Cvirkaite-Krupovic V."/>
            <person name="Liu Y."/>
            <person name="Severinov K."/>
            <person name="Ishino S."/>
            <person name="Ishino Y."/>
            <person name="Prangishvili D."/>
            <person name="Kalinowski J."/>
            <person name="Krupovic M."/>
        </authorList>
    </citation>
    <scope>NUCLEOTIDE SEQUENCE</scope>
    <source>
        <strain evidence="1">B12</strain>
    </source>
</reference>
<dbReference type="AlphaFoldDB" id="A0A8F5BRB7"/>
<dbReference type="Proteomes" id="UP000694018">
    <property type="component" value="Chromosome"/>
</dbReference>
<proteinExistence type="predicted"/>
<sequence length="221" mass="25683">MHAILAYIDTIVFNVIRKAAYENFCTAYTIKSYSPSKLVASVGNIVIFISRSNTTVRISVRCGNKKKPFYIRVNKDRITYDGNEIDANSFIYHIASIENRLYESLVLMSENCNTQEICYKQNKGIKEILVEGKKININEDIKRNLEQLLTIIYKREVSIECNKSSLCVKKVIATRRKVYVQLIDAKKENYWYLELNDLINKMPDHAQEILNVIKQIRTQLS</sequence>
<protein>
    <submittedName>
        <fullName evidence="1">Uncharacterized protein</fullName>
    </submittedName>
</protein>
<organism evidence="1 2">
    <name type="scientific">Saccharolobus shibatae (strain ATCC 51178 / DSM 5389 / JCM 8931 / NBRC 15437 / B12)</name>
    <name type="common">Sulfolobus shibatae</name>
    <dbReference type="NCBI Taxonomy" id="523848"/>
    <lineage>
        <taxon>Archaea</taxon>
        <taxon>Thermoproteota</taxon>
        <taxon>Thermoprotei</taxon>
        <taxon>Sulfolobales</taxon>
        <taxon>Sulfolobaceae</taxon>
        <taxon>Saccharolobus</taxon>
    </lineage>
</organism>
<dbReference type="KEGG" id="sshi:J5U23_02939"/>
<accession>A0A8F5BRB7</accession>
<dbReference type="RefSeq" id="WP_218266453.1">
    <property type="nucleotide sequence ID" value="NZ_CP077717.1"/>
</dbReference>
<dbReference type="GeneID" id="65564411"/>
<name>A0A8F5BRB7_SACSH</name>
<dbReference type="EMBL" id="CP077717">
    <property type="protein sequence ID" value="QXJ30050.1"/>
    <property type="molecule type" value="Genomic_DNA"/>
</dbReference>
<evidence type="ECO:0000313" key="2">
    <source>
        <dbReference type="Proteomes" id="UP000694018"/>
    </source>
</evidence>
<gene>
    <name evidence="1" type="ORF">J5U23_02939</name>
</gene>